<evidence type="ECO:0000256" key="32">
    <source>
        <dbReference type="SAM" id="SignalP"/>
    </source>
</evidence>
<evidence type="ECO:0000256" key="21">
    <source>
        <dbReference type="ARBA" id="ARBA00022989"/>
    </source>
</evidence>
<name>A0A0E0HGP7_ORYNI</name>
<dbReference type="SUPFAM" id="SSF52047">
    <property type="entry name" value="RNI-like"/>
    <property type="match status" value="2"/>
</dbReference>
<keyword evidence="15 32" id="KW-0732">Signal</keyword>
<organism evidence="34">
    <name type="scientific">Oryza nivara</name>
    <name type="common">Indian wild rice</name>
    <name type="synonym">Oryza sativa f. spontanea</name>
    <dbReference type="NCBI Taxonomy" id="4536"/>
    <lineage>
        <taxon>Eukaryota</taxon>
        <taxon>Viridiplantae</taxon>
        <taxon>Streptophyta</taxon>
        <taxon>Embryophyta</taxon>
        <taxon>Tracheophyta</taxon>
        <taxon>Spermatophyta</taxon>
        <taxon>Magnoliopsida</taxon>
        <taxon>Liliopsida</taxon>
        <taxon>Poales</taxon>
        <taxon>Poaceae</taxon>
        <taxon>BOP clade</taxon>
        <taxon>Oryzoideae</taxon>
        <taxon>Oryzeae</taxon>
        <taxon>Oryzinae</taxon>
        <taxon>Oryza</taxon>
    </lineage>
</organism>
<evidence type="ECO:0000259" key="33">
    <source>
        <dbReference type="PROSITE" id="PS50011"/>
    </source>
</evidence>
<dbReference type="InterPro" id="IPR001245">
    <property type="entry name" value="Ser-Thr/Tyr_kinase_cat_dom"/>
</dbReference>
<evidence type="ECO:0000256" key="3">
    <source>
        <dbReference type="ARBA" id="ARBA00004162"/>
    </source>
</evidence>
<feature type="binding site" evidence="30">
    <location>
        <position position="1667"/>
    </location>
    <ligand>
        <name>ATP</name>
        <dbReference type="ChEBI" id="CHEBI:30616"/>
    </ligand>
</feature>
<comment type="catalytic activity">
    <reaction evidence="26">
        <text>L-seryl-[protein] + ATP = O-phospho-L-seryl-[protein] + ADP + H(+)</text>
        <dbReference type="Rhea" id="RHEA:17989"/>
        <dbReference type="Rhea" id="RHEA-COMP:9863"/>
        <dbReference type="Rhea" id="RHEA-COMP:11604"/>
        <dbReference type="ChEBI" id="CHEBI:15378"/>
        <dbReference type="ChEBI" id="CHEBI:29999"/>
        <dbReference type="ChEBI" id="CHEBI:30616"/>
        <dbReference type="ChEBI" id="CHEBI:83421"/>
        <dbReference type="ChEBI" id="CHEBI:456216"/>
        <dbReference type="EC" id="2.7.11.1"/>
    </reaction>
</comment>
<dbReference type="FunFam" id="3.80.10.10:FF:000288">
    <property type="entry name" value="LRR receptor-like serine/threonine-protein kinase EFR"/>
    <property type="match status" value="1"/>
</dbReference>
<reference evidence="34" key="1">
    <citation type="submission" date="2015-04" db="UniProtKB">
        <authorList>
            <consortium name="EnsemblPlants"/>
        </authorList>
    </citation>
    <scope>IDENTIFICATION</scope>
    <source>
        <strain evidence="34">SL10</strain>
    </source>
</reference>
<evidence type="ECO:0000256" key="28">
    <source>
        <dbReference type="ARBA" id="ARBA00056628"/>
    </source>
</evidence>
<feature type="chain" id="PRO_5002361558" description="Receptor kinase-like protein Xa21" evidence="32">
    <location>
        <begin position="24"/>
        <end position="1949"/>
    </location>
</feature>
<keyword evidence="14 31" id="KW-0812">Transmembrane</keyword>
<evidence type="ECO:0000256" key="10">
    <source>
        <dbReference type="ARBA" id="ARBA00022527"/>
    </source>
</evidence>
<evidence type="ECO:0000256" key="30">
    <source>
        <dbReference type="PROSITE-ProRule" id="PRU10141"/>
    </source>
</evidence>
<feature type="domain" description="Protein kinase" evidence="33">
    <location>
        <begin position="1639"/>
        <end position="1946"/>
    </location>
</feature>
<keyword evidence="23" id="KW-0675">Receptor</keyword>
<dbReference type="Pfam" id="PF07714">
    <property type="entry name" value="PK_Tyr_Ser-Thr"/>
    <property type="match status" value="1"/>
</dbReference>
<dbReference type="Gene3D" id="3.80.10.10">
    <property type="entry name" value="Ribonuclease Inhibitor"/>
    <property type="match status" value="7"/>
</dbReference>
<comment type="subcellular location">
    <subcellularLocation>
        <location evidence="3">Cell membrane</location>
        <topology evidence="3">Single-pass membrane protein</topology>
    </subcellularLocation>
    <subcellularLocation>
        <location evidence="4">Endoplasmic reticulum membrane</location>
        <topology evidence="4">Single-pass membrane protein</topology>
    </subcellularLocation>
    <subcellularLocation>
        <location evidence="5">Membrane</location>
        <topology evidence="5">Single-pass type I membrane protein</topology>
    </subcellularLocation>
</comment>
<evidence type="ECO:0000256" key="14">
    <source>
        <dbReference type="ARBA" id="ARBA00022692"/>
    </source>
</evidence>
<evidence type="ECO:0000256" key="18">
    <source>
        <dbReference type="ARBA" id="ARBA00022777"/>
    </source>
</evidence>
<dbReference type="InterPro" id="IPR001611">
    <property type="entry name" value="Leu-rich_rpt"/>
</dbReference>
<keyword evidence="12" id="KW-0433">Leucine-rich repeat</keyword>
<comment type="similarity">
    <text evidence="7">Belongs to the RLP family.</text>
</comment>
<keyword evidence="11" id="KW-0597">Phosphoprotein</keyword>
<feature type="transmembrane region" description="Helical" evidence="31">
    <location>
        <begin position="644"/>
        <end position="667"/>
    </location>
</feature>
<evidence type="ECO:0000256" key="13">
    <source>
        <dbReference type="ARBA" id="ARBA00022679"/>
    </source>
</evidence>
<dbReference type="PANTHER" id="PTHR27008">
    <property type="entry name" value="OS04G0122200 PROTEIN"/>
    <property type="match status" value="1"/>
</dbReference>
<dbReference type="GO" id="GO:0005886">
    <property type="term" value="C:plasma membrane"/>
    <property type="evidence" value="ECO:0007669"/>
    <property type="project" value="UniProtKB-SubCell"/>
</dbReference>
<dbReference type="Gene3D" id="3.30.200.20">
    <property type="entry name" value="Phosphorylase Kinase, domain 1"/>
    <property type="match status" value="2"/>
</dbReference>
<comment type="similarity">
    <text evidence="6">Belongs to the protein kinase superfamily. Ser/Thr protein kinase family.</text>
</comment>
<evidence type="ECO:0000256" key="31">
    <source>
        <dbReference type="SAM" id="Phobius"/>
    </source>
</evidence>
<dbReference type="Gene3D" id="1.10.510.10">
    <property type="entry name" value="Transferase(Phosphotransferase) domain 1"/>
    <property type="match status" value="2"/>
</dbReference>
<evidence type="ECO:0000256" key="26">
    <source>
        <dbReference type="ARBA" id="ARBA00048679"/>
    </source>
</evidence>
<dbReference type="Gramene" id="ONIVA05G23080.1">
    <property type="protein sequence ID" value="ONIVA05G23080.1"/>
    <property type="gene ID" value="ONIVA05G23080"/>
</dbReference>
<dbReference type="HOGENOM" id="CLU_000288_98_0_1"/>
<comment type="function">
    <text evidence="28">The processed protein kinase Xa21 chain released by protein cleavage after X.oryzae pv. oryzae protein Ax21 detection translocates into the nucleus where it can bind and regulate WRKY62, a transcription factor. Confers resistance to the bacterial pathogen X.oryzae pv. oryzae (Xoo).</text>
</comment>
<dbReference type="Pfam" id="PF00069">
    <property type="entry name" value="Pkinase"/>
    <property type="match status" value="1"/>
</dbReference>
<protein>
    <recommendedName>
        <fullName evidence="29">Receptor kinase-like protein Xa21</fullName>
        <ecNumber evidence="8">2.7.11.1</ecNumber>
    </recommendedName>
</protein>
<dbReference type="FunFam" id="3.30.200.20:FF:000432">
    <property type="entry name" value="LRR receptor-like serine/threonine-protein kinase EFR"/>
    <property type="match status" value="2"/>
</dbReference>
<comment type="catalytic activity">
    <reaction evidence="25">
        <text>L-threonyl-[protein] + ATP = O-phospho-L-threonyl-[protein] + ADP + H(+)</text>
        <dbReference type="Rhea" id="RHEA:46608"/>
        <dbReference type="Rhea" id="RHEA-COMP:11060"/>
        <dbReference type="Rhea" id="RHEA-COMP:11605"/>
        <dbReference type="ChEBI" id="CHEBI:15378"/>
        <dbReference type="ChEBI" id="CHEBI:30013"/>
        <dbReference type="ChEBI" id="CHEBI:30616"/>
        <dbReference type="ChEBI" id="CHEBI:61977"/>
        <dbReference type="ChEBI" id="CHEBI:456216"/>
        <dbReference type="EC" id="2.7.11.1"/>
    </reaction>
</comment>
<dbReference type="InterPro" id="IPR013210">
    <property type="entry name" value="LRR_N_plant-typ"/>
</dbReference>
<evidence type="ECO:0000256" key="9">
    <source>
        <dbReference type="ARBA" id="ARBA00022475"/>
    </source>
</evidence>
<dbReference type="eggNOG" id="ENOG502QPYS">
    <property type="taxonomic scope" value="Eukaryota"/>
</dbReference>
<evidence type="ECO:0000256" key="12">
    <source>
        <dbReference type="ARBA" id="ARBA00022614"/>
    </source>
</evidence>
<keyword evidence="22 31" id="KW-0472">Membrane</keyword>
<accession>A0A0E0HGP7</accession>
<evidence type="ECO:0000256" key="15">
    <source>
        <dbReference type="ARBA" id="ARBA00022729"/>
    </source>
</evidence>
<dbReference type="Pfam" id="PF00560">
    <property type="entry name" value="LRR_1"/>
    <property type="match status" value="9"/>
</dbReference>
<dbReference type="InterPro" id="IPR003591">
    <property type="entry name" value="Leu-rich_rpt_typical-subtyp"/>
</dbReference>
<evidence type="ECO:0000256" key="25">
    <source>
        <dbReference type="ARBA" id="ARBA00047899"/>
    </source>
</evidence>
<evidence type="ECO:0000256" key="16">
    <source>
        <dbReference type="ARBA" id="ARBA00022737"/>
    </source>
</evidence>
<keyword evidence="16" id="KW-0677">Repeat</keyword>
<evidence type="ECO:0000256" key="20">
    <source>
        <dbReference type="ARBA" id="ARBA00022840"/>
    </source>
</evidence>
<evidence type="ECO:0000256" key="24">
    <source>
        <dbReference type="ARBA" id="ARBA00023180"/>
    </source>
</evidence>
<evidence type="ECO:0000256" key="1">
    <source>
        <dbReference type="ARBA" id="ARBA00001936"/>
    </source>
</evidence>
<comment type="cofactor">
    <cofactor evidence="1">
        <name>Mn(2+)</name>
        <dbReference type="ChEBI" id="CHEBI:29035"/>
    </cofactor>
</comment>
<keyword evidence="10" id="KW-0723">Serine/threonine-protein kinase</keyword>
<comment type="cofactor">
    <cofactor evidence="2">
        <name>Mg(2+)</name>
        <dbReference type="ChEBI" id="CHEBI:18420"/>
    </cofactor>
</comment>
<evidence type="ECO:0000256" key="6">
    <source>
        <dbReference type="ARBA" id="ARBA00008684"/>
    </source>
</evidence>
<evidence type="ECO:0000256" key="4">
    <source>
        <dbReference type="ARBA" id="ARBA00004389"/>
    </source>
</evidence>
<dbReference type="PROSITE" id="PS50011">
    <property type="entry name" value="PROTEIN_KINASE_DOM"/>
    <property type="match status" value="2"/>
</dbReference>
<keyword evidence="24" id="KW-0325">Glycoprotein</keyword>
<feature type="binding site" evidence="30">
    <location>
        <position position="729"/>
    </location>
    <ligand>
        <name>ATP</name>
        <dbReference type="ChEBI" id="CHEBI:30616"/>
    </ligand>
</feature>
<keyword evidence="17 30" id="KW-0547">Nucleotide-binding</keyword>
<dbReference type="InterPro" id="IPR008271">
    <property type="entry name" value="Ser/Thr_kinase_AS"/>
</dbReference>
<evidence type="ECO:0000256" key="27">
    <source>
        <dbReference type="ARBA" id="ARBA00054320"/>
    </source>
</evidence>
<evidence type="ECO:0000256" key="2">
    <source>
        <dbReference type="ARBA" id="ARBA00001946"/>
    </source>
</evidence>
<comment type="function">
    <text evidence="27">Receptor kinase that detects X.oryzae pv. oryzae protein Ax21 to promote innate immunity. Following X.oryzae pv. oryzae protein Ax21 detection, undergoes cleavage, releasing the processed protein kinase Xa21 chain.</text>
</comment>
<dbReference type="FunFam" id="3.80.10.10:FF:000565">
    <property type="entry name" value="Leucine-rich repeat receptor-like kinase protein FLORAL ORGAN NUMBER1"/>
    <property type="match status" value="1"/>
</dbReference>
<dbReference type="InterPro" id="IPR000719">
    <property type="entry name" value="Prot_kinase_dom"/>
</dbReference>
<evidence type="ECO:0000256" key="23">
    <source>
        <dbReference type="ARBA" id="ARBA00023170"/>
    </source>
</evidence>
<dbReference type="FunFam" id="3.80.10.10:FF:000041">
    <property type="entry name" value="LRR receptor-like serine/threonine-protein kinase ERECTA"/>
    <property type="match status" value="1"/>
</dbReference>
<evidence type="ECO:0000256" key="7">
    <source>
        <dbReference type="ARBA" id="ARBA00009592"/>
    </source>
</evidence>
<dbReference type="InterPro" id="IPR017441">
    <property type="entry name" value="Protein_kinase_ATP_BS"/>
</dbReference>
<keyword evidence="19" id="KW-0256">Endoplasmic reticulum</keyword>
<dbReference type="EC" id="2.7.11.1" evidence="8"/>
<evidence type="ECO:0000256" key="8">
    <source>
        <dbReference type="ARBA" id="ARBA00012513"/>
    </source>
</evidence>
<dbReference type="Pfam" id="PF08263">
    <property type="entry name" value="LRRNT_2"/>
    <property type="match status" value="2"/>
</dbReference>
<dbReference type="Pfam" id="PF13855">
    <property type="entry name" value="LRR_8"/>
    <property type="match status" value="3"/>
</dbReference>
<dbReference type="GO" id="GO:0005524">
    <property type="term" value="F:ATP binding"/>
    <property type="evidence" value="ECO:0007669"/>
    <property type="project" value="UniProtKB-UniRule"/>
</dbReference>
<dbReference type="PANTHER" id="PTHR27008:SF537">
    <property type="entry name" value="OS11G0173432 PROTEIN"/>
    <property type="match status" value="1"/>
</dbReference>
<feature type="signal peptide" evidence="32">
    <location>
        <begin position="1"/>
        <end position="23"/>
    </location>
</feature>
<dbReference type="SMART" id="SM00220">
    <property type="entry name" value="S_TKc"/>
    <property type="match status" value="2"/>
</dbReference>
<evidence type="ECO:0000256" key="5">
    <source>
        <dbReference type="ARBA" id="ARBA00004479"/>
    </source>
</evidence>
<feature type="domain" description="Protein kinase" evidence="33">
    <location>
        <begin position="700"/>
        <end position="1006"/>
    </location>
</feature>
<keyword evidence="35" id="KW-1185">Reference proteome</keyword>
<evidence type="ECO:0000256" key="19">
    <source>
        <dbReference type="ARBA" id="ARBA00022824"/>
    </source>
</evidence>
<dbReference type="STRING" id="4536.A0A0E0HGP7"/>
<proteinExistence type="inferred from homology"/>
<dbReference type="Proteomes" id="UP000006591">
    <property type="component" value="Chromosome 5"/>
</dbReference>
<evidence type="ECO:0000256" key="22">
    <source>
        <dbReference type="ARBA" id="ARBA00023136"/>
    </source>
</evidence>
<evidence type="ECO:0000256" key="11">
    <source>
        <dbReference type="ARBA" id="ARBA00022553"/>
    </source>
</evidence>
<dbReference type="InterPro" id="IPR032675">
    <property type="entry name" value="LRR_dom_sf"/>
</dbReference>
<sequence>MMVITTGKIILIFLACTAHVVTCSSLYGNETDRVALLEFKQAVRLDPKQTLMSWNDSIHFCNWEGILCSLRIPYRVTSLNLTNRGLVGQISPSLGNLTFLSILSLTENSFSGQIPASLGHLNHLQTLWLSNNTLQGVIPDFTNCSSMKALRLNGNNLVGKFPQLPHCLQSLQLSYNHLSGTIPASLANITRLNVLTCTYNNIQGDIPHEIGKLSSLQFLYVGANKLVGRFPQAILNLSTLIGLSLGFNNLTGEAPSNLGNCLPNLQLLELEDNCFQGQIPSSLINASKLYRLELASNNFTGVVPRSIGKLTKLSWLNLQSNKLQARNKQDWEFLDSLANCTELKAFSIASNHLEGHVPTSLGNLSVQLVQLFLSGNQLSGGFPSGIANLPNLIYIGLDNNQFTGAVPKWLGTLSNLQQILLHENMFTGFIPTSLSNLSVLGSLWLDYNKIGGPLPASLGNLQTLETLSISNNKLHGSVPMEIFRIPTIRLIDLSFNNFDGQLSARVGNAKQLMYLYLSSNNLSGDIPSSLGNCESLEGIKLGSNILSGSIPTSLGNIRSLKVLNLSHNNLSGSIHANLGKLWLLEQVDLSFNNLSGEIPTEGIFLNATAVHINGNEGLCGGALNLHLPTCYVMPLNSSRSERSILLYLVILFASLVSVIFIYLLLLWRGKQKKKCTSLTPFDSKFPKVSYNDLAKATEGFSASNIIGRGIYSHVYKGELFQGRDVVAVKVFSLETEGAEHSFITECNALRKVRHRNLVPILTVCSSLDTKGNDFRALVYKLIPQGDLYSLLHSTRDSENGFTSNIITFSQRLSIVVDIADALEYLHHNNQETVVHCDIKPSNILLDNDMKAYVGDFGLARLKADAAVPSVGDSNSTSMIAIKGTIGYVAPEYASGGQVSTAADVYSFGIVLLEVFLRKGPTDDMFKDGLDIAKFVSMNFPDKILDIVDPVLLQDELDCSKESPVAMKEIFSECLHSVLNIGLCCTKQSPYERMDMREVAAKLHGTRRHISEATSSLYGNETDKLSLLEFKKAITLDPQQVLISWNDSNHFCSWEGVLCRKKTTNRVISLNLTNQRLVGVISPSLGNLTFLKFLYLDTNSFTGEIPLSLGHLHHLQNLYLSNNTLQGKIPDFTNSSNLKVLLLNGNHLIGQFNNNFPPHLQGLDLSFNNLTGTIPSSLANITELLGVGFMSNNIKGNIPNDFSKFVSIGYLAASQNMLSGRFPQAILNLSTLDVLYLGFNLLSGDLPSNLLDSLPSIEILSLGGNFFQGHIPCSVVNSSNLGLLDISSNNFTGLVPSSIGKLTKLYHLNLQSNQLQAHRKQDWDFMNGLTNCTRLQMISIANNHLQGHLPSSLGNLSCQLGMLHLGGNQISGVLPSDIENLSSLTYFRIDTNEITGVLPEWLGSLKHLQVLGLFNNNFTGFIPPSLSNLSQLCFPQQSSRWTTSCGNAKQLSKLSLASNKLSGDIPNTLGDFESLEYIDLSWNNFTGIIPASIGKITSLEVLKFSHNNLTGPIPSLLGDLHFLEQLDLSFNHLKGEVPMKGIFQNVTALSIGGNEGLCGGSRELHLLACPVISLVSSKHKKSILLKILIPVACLVSLAMVISIFFTWRGKRKRESLSLPSFGTNFPNFSYNNLFKATEGFSSSNLIGKGRYSYVYVGKLFQDNIVAVKVFSLETRGAHKSFMAECNALRNVRHRNLLPILTACSSIYSEGNDFKALVYEFMSQGDLHKFLYTTRDDINLSNLNHITLAQRISIVVDVSYALEYIHHNNQWTIVHCDLKPSNILLDDDMIAHVGDFGLASYKTNSSMPSLGDSNSTSSLAIKGTIGYIAPECSHGGQVSTASDVYSFGVVVLEIFIRRRPTDDMFKDGLSIAKYAEINFPDRILEIVDPQLQLELDGQETPMAVKEKGLHYLHSVLNIGLCCTKMTPSERISMQEAAAKLHGIRDAYLRGN</sequence>
<dbReference type="FunFam" id="3.80.10.10:FF:000213">
    <property type="entry name" value="Tyrosine-sulfated glycopeptide receptor 1"/>
    <property type="match status" value="1"/>
</dbReference>
<dbReference type="GO" id="GO:0005789">
    <property type="term" value="C:endoplasmic reticulum membrane"/>
    <property type="evidence" value="ECO:0007669"/>
    <property type="project" value="UniProtKB-SubCell"/>
</dbReference>
<keyword evidence="9" id="KW-1003">Cell membrane</keyword>
<dbReference type="PROSITE" id="PS00108">
    <property type="entry name" value="PROTEIN_KINASE_ST"/>
    <property type="match status" value="2"/>
</dbReference>
<dbReference type="PROSITE" id="PS51450">
    <property type="entry name" value="LRR"/>
    <property type="match status" value="3"/>
</dbReference>
<keyword evidence="21 31" id="KW-1133">Transmembrane helix</keyword>
<dbReference type="InterPro" id="IPR011009">
    <property type="entry name" value="Kinase-like_dom_sf"/>
</dbReference>
<feature type="transmembrane region" description="Helical" evidence="31">
    <location>
        <begin position="1582"/>
        <end position="1606"/>
    </location>
</feature>
<dbReference type="PROSITE" id="PS00107">
    <property type="entry name" value="PROTEIN_KINASE_ATP"/>
    <property type="match status" value="2"/>
</dbReference>
<dbReference type="SMART" id="SM00369">
    <property type="entry name" value="LRR_TYP"/>
    <property type="match status" value="14"/>
</dbReference>
<dbReference type="SUPFAM" id="SSF56112">
    <property type="entry name" value="Protein kinase-like (PK-like)"/>
    <property type="match status" value="2"/>
</dbReference>
<dbReference type="EnsemblPlants" id="ONIVA05G23080.1">
    <property type="protein sequence ID" value="ONIVA05G23080.1"/>
    <property type="gene ID" value="ONIVA05G23080"/>
</dbReference>
<dbReference type="InterPro" id="IPR051809">
    <property type="entry name" value="Plant_receptor-like_S/T_kinase"/>
</dbReference>
<dbReference type="GO" id="GO:0004674">
    <property type="term" value="F:protein serine/threonine kinase activity"/>
    <property type="evidence" value="ECO:0007669"/>
    <property type="project" value="UniProtKB-KW"/>
</dbReference>
<keyword evidence="13" id="KW-0808">Transferase</keyword>
<dbReference type="FunFam" id="3.80.10.10:FF:000095">
    <property type="entry name" value="LRR receptor-like serine/threonine-protein kinase GSO1"/>
    <property type="match status" value="1"/>
</dbReference>
<dbReference type="OMA" id="EFMERTV"/>
<evidence type="ECO:0000256" key="29">
    <source>
        <dbReference type="ARBA" id="ARBA00072040"/>
    </source>
</evidence>
<evidence type="ECO:0000256" key="17">
    <source>
        <dbReference type="ARBA" id="ARBA00022741"/>
    </source>
</evidence>
<dbReference type="FunFam" id="1.10.510.10:FF:000358">
    <property type="entry name" value="Putative leucine-rich repeat receptor-like serine/threonine-protein kinase"/>
    <property type="match status" value="2"/>
</dbReference>
<evidence type="ECO:0000313" key="35">
    <source>
        <dbReference type="Proteomes" id="UP000006591"/>
    </source>
</evidence>
<dbReference type="SMART" id="SM00365">
    <property type="entry name" value="LRR_SD22"/>
    <property type="match status" value="9"/>
</dbReference>
<dbReference type="SUPFAM" id="SSF52058">
    <property type="entry name" value="L domain-like"/>
    <property type="match status" value="2"/>
</dbReference>
<reference evidence="34" key="2">
    <citation type="submission" date="2018-04" db="EMBL/GenBank/DDBJ databases">
        <title>OnivRS2 (Oryza nivara Reference Sequence Version 2).</title>
        <authorList>
            <person name="Zhang J."/>
            <person name="Kudrna D."/>
            <person name="Lee S."/>
            <person name="Talag J."/>
            <person name="Rajasekar S."/>
            <person name="Welchert J."/>
            <person name="Hsing Y.-I."/>
            <person name="Wing R.A."/>
        </authorList>
    </citation>
    <scope>NUCLEOTIDE SEQUENCE [LARGE SCALE GENOMIC DNA]</scope>
    <source>
        <strain evidence="34">SL10</strain>
    </source>
</reference>
<evidence type="ECO:0000313" key="34">
    <source>
        <dbReference type="EnsemblPlants" id="ONIVA05G23080.1"/>
    </source>
</evidence>
<keyword evidence="18" id="KW-0418">Kinase</keyword>
<keyword evidence="20 30" id="KW-0067">ATP-binding</keyword>